<evidence type="ECO:0000256" key="1">
    <source>
        <dbReference type="SAM" id="MobiDB-lite"/>
    </source>
</evidence>
<feature type="region of interest" description="Disordered" evidence="1">
    <location>
        <begin position="1"/>
        <end position="20"/>
    </location>
</feature>
<evidence type="ECO:0000313" key="3">
    <source>
        <dbReference type="Proteomes" id="UP000272025"/>
    </source>
</evidence>
<proteinExistence type="predicted"/>
<accession>A0A3N2Q673</accession>
<protein>
    <submittedName>
        <fullName evidence="2">Uncharacterized protein</fullName>
    </submittedName>
</protein>
<dbReference type="EMBL" id="ML119051">
    <property type="protein sequence ID" value="ROT42252.1"/>
    <property type="molecule type" value="Genomic_DNA"/>
</dbReference>
<dbReference type="RefSeq" id="XP_028470058.1">
    <property type="nucleotide sequence ID" value="XM_028613717.1"/>
</dbReference>
<sequence length="239" mass="26283">MSTVAPVIDDYGSRGGGTEGEKVNGLNGSVLAAKVTQPFKSRDWFPSHLLFIHTALSGQEQLGFTYHSDPRSMNPYRVRMKYVDSDLDGIHLKASSSQVPSVLRYRIKPCEMSQQGTTTNLSHGNHGHCNPSVLPSFHAFANANTNKPGLHSATHLTPFTLSYFLTVFPSFVFSPSRHLPLPYTISGVERPKDSPLDNTFMCPAKAIRIRILKVDHASELPKSAGGADSPYYHRNCTNP</sequence>
<organism evidence="2 3">
    <name type="scientific">Sodiomyces alkalinus (strain CBS 110278 / VKM F-3762 / F11)</name>
    <name type="common">Alkaliphilic filamentous fungus</name>
    <dbReference type="NCBI Taxonomy" id="1314773"/>
    <lineage>
        <taxon>Eukaryota</taxon>
        <taxon>Fungi</taxon>
        <taxon>Dikarya</taxon>
        <taxon>Ascomycota</taxon>
        <taxon>Pezizomycotina</taxon>
        <taxon>Sordariomycetes</taxon>
        <taxon>Hypocreomycetidae</taxon>
        <taxon>Glomerellales</taxon>
        <taxon>Plectosphaerellaceae</taxon>
        <taxon>Sodiomyces</taxon>
    </lineage>
</organism>
<dbReference type="GeneID" id="39582195"/>
<dbReference type="Proteomes" id="UP000272025">
    <property type="component" value="Unassembled WGS sequence"/>
</dbReference>
<name>A0A3N2Q673_SODAK</name>
<evidence type="ECO:0000313" key="2">
    <source>
        <dbReference type="EMBL" id="ROT42252.1"/>
    </source>
</evidence>
<gene>
    <name evidence="2" type="ORF">SODALDRAFT_354378</name>
</gene>
<dbReference type="AlphaFoldDB" id="A0A3N2Q673"/>
<reference evidence="2 3" key="1">
    <citation type="journal article" date="2018" name="Mol. Ecol.">
        <title>The obligate alkalophilic soda-lake fungus Sodiomyces alkalinus has shifted to a protein diet.</title>
        <authorList>
            <person name="Grum-Grzhimaylo A.A."/>
            <person name="Falkoski D.L."/>
            <person name="van den Heuvel J."/>
            <person name="Valero-Jimenez C.A."/>
            <person name="Min B."/>
            <person name="Choi I.G."/>
            <person name="Lipzen A."/>
            <person name="Daum C.G."/>
            <person name="Aanen D.K."/>
            <person name="Tsang A."/>
            <person name="Henrissat B."/>
            <person name="Bilanenko E.N."/>
            <person name="de Vries R.P."/>
            <person name="van Kan J.A.L."/>
            <person name="Grigoriev I.V."/>
            <person name="Debets A.J.M."/>
        </authorList>
    </citation>
    <scope>NUCLEOTIDE SEQUENCE [LARGE SCALE GENOMIC DNA]</scope>
    <source>
        <strain evidence="2 3">F11</strain>
    </source>
</reference>
<keyword evidence="3" id="KW-1185">Reference proteome</keyword>